<reference evidence="19 20" key="1">
    <citation type="journal article" date="2012" name="ISME J.">
        <title>Genomic insights to SAR86, an abundant and uncultivated marine bacterial lineage.</title>
        <authorList>
            <person name="Dupont C.L."/>
            <person name="Rusch D.B."/>
            <person name="Yooseph S."/>
            <person name="Lombardo M.J."/>
            <person name="Richter R.A."/>
            <person name="Valas R."/>
            <person name="Novotny M."/>
            <person name="Yee-Greenbaum J."/>
            <person name="Selengut J.D."/>
            <person name="Haft D.H."/>
            <person name="Halpern A.L."/>
            <person name="Lasken R.S."/>
            <person name="Nealson K."/>
            <person name="Friedman R."/>
            <person name="Venter J.C."/>
        </authorList>
    </citation>
    <scope>NUCLEOTIDE SEQUENCE [LARGE SCALE GENOMIC DNA]</scope>
</reference>
<comment type="catalytic activity">
    <reaction evidence="14 15 17">
        <text>guanosine(37) in tRNA + S-adenosyl-L-methionine = N(1)-methylguanosine(37) in tRNA + S-adenosyl-L-homocysteine + H(+)</text>
        <dbReference type="Rhea" id="RHEA:36899"/>
        <dbReference type="Rhea" id="RHEA-COMP:10145"/>
        <dbReference type="Rhea" id="RHEA-COMP:10147"/>
        <dbReference type="ChEBI" id="CHEBI:15378"/>
        <dbReference type="ChEBI" id="CHEBI:57856"/>
        <dbReference type="ChEBI" id="CHEBI:59789"/>
        <dbReference type="ChEBI" id="CHEBI:73542"/>
        <dbReference type="ChEBI" id="CHEBI:74269"/>
        <dbReference type="EC" id="2.1.1.228"/>
    </reaction>
</comment>
<evidence type="ECO:0000256" key="17">
    <source>
        <dbReference type="RuleBase" id="RU003464"/>
    </source>
</evidence>
<dbReference type="SUPFAM" id="SSF75217">
    <property type="entry name" value="alpha/beta knot"/>
    <property type="match status" value="1"/>
</dbReference>
<dbReference type="Gene3D" id="3.40.1280.10">
    <property type="match status" value="1"/>
</dbReference>
<evidence type="ECO:0000256" key="5">
    <source>
        <dbReference type="ARBA" id="ARBA00012807"/>
    </source>
</evidence>
<evidence type="ECO:0000256" key="1">
    <source>
        <dbReference type="ARBA" id="ARBA00002634"/>
    </source>
</evidence>
<evidence type="ECO:0000313" key="19">
    <source>
        <dbReference type="EMBL" id="EJP74109.1"/>
    </source>
</evidence>
<evidence type="ECO:0000256" key="3">
    <source>
        <dbReference type="ARBA" id="ARBA00007630"/>
    </source>
</evidence>
<dbReference type="InterPro" id="IPR023148">
    <property type="entry name" value="tRNA_m1G_MeTrfase_C_sf"/>
</dbReference>
<accession>J4KTA4</accession>
<dbReference type="GO" id="GO:0002939">
    <property type="term" value="P:tRNA N1-guanine methylation"/>
    <property type="evidence" value="ECO:0007669"/>
    <property type="project" value="TreeGrafter"/>
</dbReference>
<dbReference type="InterPro" id="IPR029026">
    <property type="entry name" value="tRNA_m1G_MTases_N"/>
</dbReference>
<keyword evidence="8 15" id="KW-0489">Methyltransferase</keyword>
<feature type="binding site" evidence="15 16">
    <location>
        <position position="110"/>
    </location>
    <ligand>
        <name>S-adenosyl-L-methionine</name>
        <dbReference type="ChEBI" id="CHEBI:59789"/>
    </ligand>
</feature>
<keyword evidence="11 15" id="KW-0819">tRNA processing</keyword>
<evidence type="ECO:0000256" key="11">
    <source>
        <dbReference type="ARBA" id="ARBA00022694"/>
    </source>
</evidence>
<comment type="function">
    <text evidence="1 15 17">Specifically methylates guanosine-37 in various tRNAs.</text>
</comment>
<evidence type="ECO:0000256" key="16">
    <source>
        <dbReference type="PIRSR" id="PIRSR000386-1"/>
    </source>
</evidence>
<dbReference type="AlphaFoldDB" id="J4KTA4"/>
<dbReference type="NCBIfam" id="TIGR00088">
    <property type="entry name" value="trmD"/>
    <property type="match status" value="1"/>
</dbReference>
<dbReference type="FunFam" id="1.10.1270.20:FF:000001">
    <property type="entry name" value="tRNA (guanine-N(1)-)-methyltransferase"/>
    <property type="match status" value="1"/>
</dbReference>
<evidence type="ECO:0000256" key="2">
    <source>
        <dbReference type="ARBA" id="ARBA00004496"/>
    </source>
</evidence>
<evidence type="ECO:0000256" key="12">
    <source>
        <dbReference type="ARBA" id="ARBA00029736"/>
    </source>
</evidence>
<dbReference type="NCBIfam" id="NF000648">
    <property type="entry name" value="PRK00026.1"/>
    <property type="match status" value="1"/>
</dbReference>
<gene>
    <name evidence="15 19" type="primary">trmD</name>
    <name evidence="19" type="ORF">NT02SARS_1448</name>
</gene>
<evidence type="ECO:0000313" key="20">
    <source>
        <dbReference type="Proteomes" id="UP000010116"/>
    </source>
</evidence>
<dbReference type="EC" id="2.1.1.228" evidence="5 15"/>
<evidence type="ECO:0000256" key="8">
    <source>
        <dbReference type="ARBA" id="ARBA00022603"/>
    </source>
</evidence>
<keyword evidence="9 15" id="KW-0808">Transferase</keyword>
<dbReference type="InterPro" id="IPR029028">
    <property type="entry name" value="Alpha/beta_knot_MTases"/>
</dbReference>
<sequence>MRFNVLTLFPEIFSTLDFGITGQARKKNLYEINILNIRDFAENKHKNIDGKPYGGGEGMLISVEPLTRCIRSIEKDKLGKVIYMSPQGRKINHKEVNKLKDLNHLTIVCGRYEGIDQRFIDNYVDEELSIGDFVLSGGEYPALCLIDSIIRNIPMALGNQDSALKDTFSNGLLKGPQYTRPENFENQHIPKVLISGNHKEIDDWRDKESLRKTMKVRPDLINNVKLTKKQKKLLEEINSEDIL</sequence>
<evidence type="ECO:0000256" key="14">
    <source>
        <dbReference type="ARBA" id="ARBA00047783"/>
    </source>
</evidence>
<comment type="subcellular location">
    <subcellularLocation>
        <location evidence="2 15 17">Cytoplasm</location>
    </subcellularLocation>
</comment>
<evidence type="ECO:0000256" key="10">
    <source>
        <dbReference type="ARBA" id="ARBA00022691"/>
    </source>
</evidence>
<evidence type="ECO:0000256" key="4">
    <source>
        <dbReference type="ARBA" id="ARBA00011738"/>
    </source>
</evidence>
<evidence type="ECO:0000256" key="15">
    <source>
        <dbReference type="HAMAP-Rule" id="MF_00605"/>
    </source>
</evidence>
<proteinExistence type="inferred from homology"/>
<evidence type="ECO:0000256" key="13">
    <source>
        <dbReference type="ARBA" id="ARBA00033392"/>
    </source>
</evidence>
<keyword evidence="10 15" id="KW-0949">S-adenosyl-L-methionine</keyword>
<dbReference type="FunFam" id="3.40.1280.10:FF:000001">
    <property type="entry name" value="tRNA (guanine-N(1)-)-methyltransferase"/>
    <property type="match status" value="1"/>
</dbReference>
<dbReference type="PANTHER" id="PTHR46417:SF1">
    <property type="entry name" value="TRNA (GUANINE-N(1)-)-METHYLTRANSFERASE"/>
    <property type="match status" value="1"/>
</dbReference>
<dbReference type="CDD" id="cd18080">
    <property type="entry name" value="TrmD-like"/>
    <property type="match status" value="1"/>
</dbReference>
<evidence type="ECO:0000259" key="18">
    <source>
        <dbReference type="Pfam" id="PF01746"/>
    </source>
</evidence>
<dbReference type="EMBL" id="JH611161">
    <property type="protein sequence ID" value="EJP74109.1"/>
    <property type="molecule type" value="Genomic_DNA"/>
</dbReference>
<evidence type="ECO:0000256" key="6">
    <source>
        <dbReference type="ARBA" id="ARBA00014679"/>
    </source>
</evidence>
<comment type="similarity">
    <text evidence="3 15 17">Belongs to the RNA methyltransferase TrmD family.</text>
</comment>
<name>J4KTA4_9GAMM</name>
<comment type="subunit">
    <text evidence="4 15 17">Homodimer.</text>
</comment>
<dbReference type="PIRSF" id="PIRSF000386">
    <property type="entry name" value="tRNA_mtase"/>
    <property type="match status" value="1"/>
</dbReference>
<dbReference type="GO" id="GO:0052906">
    <property type="term" value="F:tRNA (guanine(37)-N1)-methyltransferase activity"/>
    <property type="evidence" value="ECO:0007669"/>
    <property type="project" value="UniProtKB-UniRule"/>
</dbReference>
<evidence type="ECO:0000256" key="7">
    <source>
        <dbReference type="ARBA" id="ARBA00022490"/>
    </source>
</evidence>
<dbReference type="GO" id="GO:0005829">
    <property type="term" value="C:cytosol"/>
    <property type="evidence" value="ECO:0007669"/>
    <property type="project" value="TreeGrafter"/>
</dbReference>
<dbReference type="HAMAP" id="MF_00605">
    <property type="entry name" value="TrmD"/>
    <property type="match status" value="1"/>
</dbReference>
<dbReference type="Gene3D" id="1.10.1270.20">
    <property type="entry name" value="tRNA(m1g37)methyltransferase, domain 2"/>
    <property type="match status" value="1"/>
</dbReference>
<organism evidence="19 20">
    <name type="scientific">SAR86 cluster bacterium SAR86B</name>
    <dbReference type="NCBI Taxonomy" id="1123867"/>
    <lineage>
        <taxon>Bacteria</taxon>
        <taxon>Pseudomonadati</taxon>
        <taxon>Pseudomonadota</taxon>
        <taxon>Gammaproteobacteria</taxon>
        <taxon>SAR86 cluster</taxon>
    </lineage>
</organism>
<feature type="binding site" evidence="15 16">
    <location>
        <begin position="130"/>
        <end position="135"/>
    </location>
    <ligand>
        <name>S-adenosyl-L-methionine</name>
        <dbReference type="ChEBI" id="CHEBI:59789"/>
    </ligand>
</feature>
<dbReference type="PANTHER" id="PTHR46417">
    <property type="entry name" value="TRNA (GUANINE-N(1)-)-METHYLTRANSFERASE"/>
    <property type="match status" value="1"/>
</dbReference>
<evidence type="ECO:0000256" key="9">
    <source>
        <dbReference type="ARBA" id="ARBA00022679"/>
    </source>
</evidence>
<keyword evidence="7 15" id="KW-0963">Cytoplasm</keyword>
<dbReference type="Proteomes" id="UP000010116">
    <property type="component" value="Unassembled WGS sequence"/>
</dbReference>
<dbReference type="Pfam" id="PF01746">
    <property type="entry name" value="tRNA_m1G_MT"/>
    <property type="match status" value="1"/>
</dbReference>
<dbReference type="InterPro" id="IPR002649">
    <property type="entry name" value="tRNA_m1G_MeTrfase_TrmD"/>
</dbReference>
<dbReference type="HOGENOM" id="CLU_047363_0_1_6"/>
<dbReference type="InterPro" id="IPR016009">
    <property type="entry name" value="tRNA_MeTrfase_TRMD/TRM10"/>
</dbReference>
<protein>
    <recommendedName>
        <fullName evidence="6 15">tRNA (guanine-N(1)-)-methyltransferase</fullName>
        <ecNumber evidence="5 15">2.1.1.228</ecNumber>
    </recommendedName>
    <alternativeName>
        <fullName evidence="12 15">M1G-methyltransferase</fullName>
    </alternativeName>
    <alternativeName>
        <fullName evidence="13 15">tRNA [GM37] methyltransferase</fullName>
    </alternativeName>
</protein>
<feature type="domain" description="tRNA methyltransferase TRMD/TRM10-type" evidence="18">
    <location>
        <begin position="1"/>
        <end position="222"/>
    </location>
</feature>